<dbReference type="EMBL" id="VOOR01000002">
    <property type="protein sequence ID" value="TXB69485.1"/>
    <property type="molecule type" value="Genomic_DNA"/>
</dbReference>
<dbReference type="RefSeq" id="WP_147165617.1">
    <property type="nucleotide sequence ID" value="NZ_VOOR01000002.1"/>
</dbReference>
<reference evidence="2 3" key="1">
    <citation type="submission" date="2019-08" db="EMBL/GenBank/DDBJ databases">
        <title>Genome of Phaeodactylibacter luteus.</title>
        <authorList>
            <person name="Bowman J.P."/>
        </authorList>
    </citation>
    <scope>NUCLEOTIDE SEQUENCE [LARGE SCALE GENOMIC DNA]</scope>
    <source>
        <strain evidence="2 3">KCTC 42180</strain>
    </source>
</reference>
<dbReference type="Proteomes" id="UP000321580">
    <property type="component" value="Unassembled WGS sequence"/>
</dbReference>
<dbReference type="InterPro" id="IPR013096">
    <property type="entry name" value="Cupin_2"/>
</dbReference>
<dbReference type="InterPro" id="IPR052535">
    <property type="entry name" value="Bacilysin_H2HPP_isomerase"/>
</dbReference>
<comment type="caution">
    <text evidence="2">The sequence shown here is derived from an EMBL/GenBank/DDBJ whole genome shotgun (WGS) entry which is preliminary data.</text>
</comment>
<sequence>MPDFIQKDKLPLQTLLPGFTAQMVHTGQLSIAHVNIEMGSVLPEHQHPHEQVTNIIEGELEMTVGGVTKLCKPGTSIVIPGGTPHSAVAKSACYVIDVFCPEREDYKL</sequence>
<dbReference type="AlphaFoldDB" id="A0A5C6S4V0"/>
<dbReference type="CDD" id="cd02238">
    <property type="entry name" value="cupin_KdgF"/>
    <property type="match status" value="1"/>
</dbReference>
<organism evidence="2 3">
    <name type="scientific">Phaeodactylibacter luteus</name>
    <dbReference type="NCBI Taxonomy" id="1564516"/>
    <lineage>
        <taxon>Bacteria</taxon>
        <taxon>Pseudomonadati</taxon>
        <taxon>Bacteroidota</taxon>
        <taxon>Saprospiria</taxon>
        <taxon>Saprospirales</taxon>
        <taxon>Haliscomenobacteraceae</taxon>
        <taxon>Phaeodactylibacter</taxon>
    </lineage>
</organism>
<name>A0A5C6S4V0_9BACT</name>
<dbReference type="PANTHER" id="PTHR40112">
    <property type="entry name" value="H2HPP ISOMERASE"/>
    <property type="match status" value="1"/>
</dbReference>
<protein>
    <submittedName>
        <fullName evidence="2">Cupin domain-containing protein</fullName>
    </submittedName>
</protein>
<evidence type="ECO:0000259" key="1">
    <source>
        <dbReference type="Pfam" id="PF07883"/>
    </source>
</evidence>
<dbReference type="InterPro" id="IPR014710">
    <property type="entry name" value="RmlC-like_jellyroll"/>
</dbReference>
<evidence type="ECO:0000313" key="2">
    <source>
        <dbReference type="EMBL" id="TXB69485.1"/>
    </source>
</evidence>
<dbReference type="Pfam" id="PF07883">
    <property type="entry name" value="Cupin_2"/>
    <property type="match status" value="1"/>
</dbReference>
<accession>A0A5C6S4V0</accession>
<feature type="domain" description="Cupin type-2" evidence="1">
    <location>
        <begin position="33"/>
        <end position="99"/>
    </location>
</feature>
<proteinExistence type="predicted"/>
<dbReference type="OrthoDB" id="9811153at2"/>
<dbReference type="SUPFAM" id="SSF51182">
    <property type="entry name" value="RmlC-like cupins"/>
    <property type="match status" value="1"/>
</dbReference>
<dbReference type="InterPro" id="IPR011051">
    <property type="entry name" value="RmlC_Cupin_sf"/>
</dbReference>
<evidence type="ECO:0000313" key="3">
    <source>
        <dbReference type="Proteomes" id="UP000321580"/>
    </source>
</evidence>
<dbReference type="PANTHER" id="PTHR40112:SF1">
    <property type="entry name" value="H2HPP ISOMERASE"/>
    <property type="match status" value="1"/>
</dbReference>
<gene>
    <name evidence="2" type="ORF">FRY97_01360</name>
</gene>
<dbReference type="Gene3D" id="2.60.120.10">
    <property type="entry name" value="Jelly Rolls"/>
    <property type="match status" value="1"/>
</dbReference>
<keyword evidence="3" id="KW-1185">Reference proteome</keyword>